<sequence length="294" mass="34557">MPKITVLMSAYNTRPYIKNAVDSILNQTCRDFEFLIIDDCSTDGTLEYLRSLEDPRIRLITHDSNKGLVYCLNEGLDLSTGEYIARMDSDDISAPHRFERQLRYMEDHPEVGVLGTFITLFHNGELVSKPTSHEDIRCWQLFYCCVGHPTVFMRSSVLKEHDIHYNPGFTHAEDYEFWSRLSELTRIENLPEYLFSYRVHEGQISTQQQQAQRLTADRVRRMLLYNLGVFPTEEEFDIHMQFYRRTIPVHDYEGYSRALAWAHKLLDRNQATGIYDQETLNRILSTCFTWSEIA</sequence>
<proteinExistence type="predicted"/>
<dbReference type="Proteomes" id="UP000564806">
    <property type="component" value="Unassembled WGS sequence"/>
</dbReference>
<dbReference type="AlphaFoldDB" id="A0A850ESM2"/>
<dbReference type="SUPFAM" id="SSF53448">
    <property type="entry name" value="Nucleotide-diphospho-sugar transferases"/>
    <property type="match status" value="1"/>
</dbReference>
<evidence type="ECO:0000313" key="3">
    <source>
        <dbReference type="Proteomes" id="UP000564806"/>
    </source>
</evidence>
<keyword evidence="3" id="KW-1185">Reference proteome</keyword>
<accession>A0A850ESM2</accession>
<comment type="caution">
    <text evidence="2">The sequence shown here is derived from an EMBL/GenBank/DDBJ whole genome shotgun (WGS) entry which is preliminary data.</text>
</comment>
<name>A0A850ESM2_9BACL</name>
<reference evidence="2" key="1">
    <citation type="submission" date="2020-06" db="EMBL/GenBank/DDBJ databases">
        <title>Paenibacillus sp. nov., isolated from soil.</title>
        <authorList>
            <person name="Seo Y.L."/>
        </authorList>
    </citation>
    <scope>NUCLEOTIDE SEQUENCE [LARGE SCALE GENOMIC DNA]</scope>
    <source>
        <strain evidence="2">JW14</strain>
    </source>
</reference>
<evidence type="ECO:0000313" key="2">
    <source>
        <dbReference type="EMBL" id="NUU63865.1"/>
    </source>
</evidence>
<dbReference type="EMBL" id="JABWCS010000220">
    <property type="protein sequence ID" value="NUU63865.1"/>
    <property type="molecule type" value="Genomic_DNA"/>
</dbReference>
<dbReference type="RefSeq" id="WP_175374235.1">
    <property type="nucleotide sequence ID" value="NZ_JABWCS010000220.1"/>
</dbReference>
<organism evidence="2 3">
    <name type="scientific">Paenibacillus agri</name>
    <dbReference type="NCBI Taxonomy" id="2744309"/>
    <lineage>
        <taxon>Bacteria</taxon>
        <taxon>Bacillati</taxon>
        <taxon>Bacillota</taxon>
        <taxon>Bacilli</taxon>
        <taxon>Bacillales</taxon>
        <taxon>Paenibacillaceae</taxon>
        <taxon>Paenibacillus</taxon>
    </lineage>
</organism>
<dbReference type="PANTHER" id="PTHR43685">
    <property type="entry name" value="GLYCOSYLTRANSFERASE"/>
    <property type="match status" value="1"/>
</dbReference>
<dbReference type="GO" id="GO:0016740">
    <property type="term" value="F:transferase activity"/>
    <property type="evidence" value="ECO:0007669"/>
    <property type="project" value="UniProtKB-KW"/>
</dbReference>
<gene>
    <name evidence="2" type="ORF">HPT30_26270</name>
</gene>
<dbReference type="Gene3D" id="3.90.550.10">
    <property type="entry name" value="Spore Coat Polysaccharide Biosynthesis Protein SpsA, Chain A"/>
    <property type="match status" value="1"/>
</dbReference>
<evidence type="ECO:0000259" key="1">
    <source>
        <dbReference type="Pfam" id="PF00535"/>
    </source>
</evidence>
<dbReference type="PANTHER" id="PTHR43685:SF10">
    <property type="entry name" value="LACTO-N-NEOTETRAOSE BIOSYNTHESIS GLYCOSYL TRANSFERASE LGTA"/>
    <property type="match status" value="1"/>
</dbReference>
<feature type="domain" description="Glycosyltransferase 2-like" evidence="1">
    <location>
        <begin position="5"/>
        <end position="130"/>
    </location>
</feature>
<dbReference type="InterPro" id="IPR029044">
    <property type="entry name" value="Nucleotide-diphossugar_trans"/>
</dbReference>
<protein>
    <submittedName>
        <fullName evidence="2">Glycosyltransferase</fullName>
    </submittedName>
</protein>
<keyword evidence="2" id="KW-0808">Transferase</keyword>
<dbReference type="Pfam" id="PF00535">
    <property type="entry name" value="Glycos_transf_2"/>
    <property type="match status" value="1"/>
</dbReference>
<dbReference type="InterPro" id="IPR001173">
    <property type="entry name" value="Glyco_trans_2-like"/>
</dbReference>
<dbReference type="InterPro" id="IPR050834">
    <property type="entry name" value="Glycosyltransf_2"/>
</dbReference>